<dbReference type="InterPro" id="IPR046469">
    <property type="entry name" value="SAM_HAT_N"/>
</dbReference>
<evidence type="ECO:0008006" key="7">
    <source>
        <dbReference type="Google" id="ProtNLM"/>
    </source>
</evidence>
<dbReference type="Pfam" id="PF20257">
    <property type="entry name" value="SAM_HAT_C"/>
    <property type="match status" value="1"/>
</dbReference>
<organism evidence="5 6">
    <name type="scientific">Cryptosporangium arvum DSM 44712</name>
    <dbReference type="NCBI Taxonomy" id="927661"/>
    <lineage>
        <taxon>Bacteria</taxon>
        <taxon>Bacillati</taxon>
        <taxon>Actinomycetota</taxon>
        <taxon>Actinomycetes</taxon>
        <taxon>Cryptosporangiales</taxon>
        <taxon>Cryptosporangiaceae</taxon>
        <taxon>Cryptosporangium</taxon>
    </lineage>
</organism>
<dbReference type="Pfam" id="PF01887">
    <property type="entry name" value="SAM_HAT_N"/>
    <property type="match status" value="1"/>
</dbReference>
<keyword evidence="6" id="KW-1185">Reference proteome</keyword>
<dbReference type="AlphaFoldDB" id="A0A010YJ83"/>
<accession>A0A010YJ83</accession>
<dbReference type="PIRSF" id="PIRSF006779">
    <property type="entry name" value="UCP006779"/>
    <property type="match status" value="1"/>
</dbReference>
<evidence type="ECO:0000313" key="6">
    <source>
        <dbReference type="Proteomes" id="UP000021053"/>
    </source>
</evidence>
<gene>
    <name evidence="5" type="ORF">CryarDRAFT_1321</name>
</gene>
<dbReference type="Proteomes" id="UP000021053">
    <property type="component" value="Unassembled WGS sequence"/>
</dbReference>
<dbReference type="SUPFAM" id="SSF102522">
    <property type="entry name" value="Bacterial fluorinating enzyme, N-terminal domain"/>
    <property type="match status" value="1"/>
</dbReference>
<dbReference type="PANTHER" id="PTHR35092">
    <property type="entry name" value="CHLORINASE MJ1651"/>
    <property type="match status" value="1"/>
</dbReference>
<evidence type="ECO:0000259" key="4">
    <source>
        <dbReference type="Pfam" id="PF20257"/>
    </source>
</evidence>
<dbReference type="SUPFAM" id="SSF101852">
    <property type="entry name" value="Bacterial fluorinating enzyme, C-terminal domain"/>
    <property type="match status" value="1"/>
</dbReference>
<protein>
    <recommendedName>
        <fullName evidence="7">SAM-dependent chlorinase/fluorinase</fullName>
    </recommendedName>
</protein>
<dbReference type="PANTHER" id="PTHR35092:SF1">
    <property type="entry name" value="CHLORINASE MJ1651"/>
    <property type="match status" value="1"/>
</dbReference>
<comment type="caution">
    <text evidence="5">The sequence shown here is derived from an EMBL/GenBank/DDBJ whole genome shotgun (WGS) entry which is preliminary data.</text>
</comment>
<evidence type="ECO:0000313" key="5">
    <source>
        <dbReference type="EMBL" id="EXG80255.1"/>
    </source>
</evidence>
<dbReference type="HOGENOM" id="CLU_059734_1_0_11"/>
<evidence type="ECO:0000256" key="2">
    <source>
        <dbReference type="ARBA" id="ARBA00024035"/>
    </source>
</evidence>
<dbReference type="EMBL" id="JFBT01000001">
    <property type="protein sequence ID" value="EXG80255.1"/>
    <property type="molecule type" value="Genomic_DNA"/>
</dbReference>
<dbReference type="InterPro" id="IPR023227">
    <property type="entry name" value="SAM_OH_AdoTrfase_C_sf"/>
</dbReference>
<dbReference type="InterPro" id="IPR002747">
    <property type="entry name" value="SAM_OH_AdoTrfase"/>
</dbReference>
<dbReference type="InterPro" id="IPR023228">
    <property type="entry name" value="SAM_OH_AdoTrfase_N_sf"/>
</dbReference>
<evidence type="ECO:0000256" key="1">
    <source>
        <dbReference type="ARBA" id="ARBA00022691"/>
    </source>
</evidence>
<proteinExistence type="inferred from homology"/>
<dbReference type="Gene3D" id="3.40.50.10790">
    <property type="entry name" value="S-adenosyl-l-methionine hydroxide adenosyltransferase, N-terminal"/>
    <property type="match status" value="1"/>
</dbReference>
<dbReference type="OrthoDB" id="9792195at2"/>
<dbReference type="RefSeq" id="WP_035849069.1">
    <property type="nucleotide sequence ID" value="NZ_KK073874.1"/>
</dbReference>
<reference evidence="5 6" key="1">
    <citation type="submission" date="2013-07" db="EMBL/GenBank/DDBJ databases">
        <authorList>
            <consortium name="DOE Joint Genome Institute"/>
            <person name="Eisen J."/>
            <person name="Huntemann M."/>
            <person name="Han J."/>
            <person name="Chen A."/>
            <person name="Kyrpides N."/>
            <person name="Mavromatis K."/>
            <person name="Markowitz V."/>
            <person name="Palaniappan K."/>
            <person name="Ivanova N."/>
            <person name="Schaumberg A."/>
            <person name="Pati A."/>
            <person name="Liolios K."/>
            <person name="Nordberg H.P."/>
            <person name="Cantor M.N."/>
            <person name="Hua S.X."/>
            <person name="Woyke T."/>
        </authorList>
    </citation>
    <scope>NUCLEOTIDE SEQUENCE [LARGE SCALE GENOMIC DNA]</scope>
    <source>
        <strain evidence="5 6">DSM 44712</strain>
    </source>
</reference>
<feature type="domain" description="S-adenosyl-l-methionine hydroxide adenosyltransferase C-terminal" evidence="4">
    <location>
        <begin position="171"/>
        <end position="253"/>
    </location>
</feature>
<evidence type="ECO:0000259" key="3">
    <source>
        <dbReference type="Pfam" id="PF01887"/>
    </source>
</evidence>
<sequence>MRAISFTTDYGLSDAFVAICHGVALSAAPGVRIIDVTHLVPLADVRRGAAVLADAVPYLPTDAVHVAVVDPGVGTARRAIVVETPRGHLVGPDNGLLLPAAEALGGVVAAVELTEVAPARTFHGRDLFMPAAARLVNGASAASLGPAVRPDTLVALPGAVTRTGPGWLEAEVRAVDGFGSLQLAATAAELDPLGPSVRVLLPDARRHDLARGETFGDVPPGELVVLLDSTGRVAIAVNQGSAAERLAVGAGAVLRLERRRAPEA</sequence>
<keyword evidence="1" id="KW-0949">S-adenosyl-L-methionine</keyword>
<feature type="domain" description="S-adenosyl-l-methionine hydroxide adenosyltransferase N-terminal" evidence="3">
    <location>
        <begin position="4"/>
        <end position="145"/>
    </location>
</feature>
<dbReference type="PATRIC" id="fig|927661.3.peg.1301"/>
<name>A0A010YJ83_9ACTN</name>
<dbReference type="InterPro" id="IPR046470">
    <property type="entry name" value="SAM_HAT_C"/>
</dbReference>
<dbReference type="Gene3D" id="2.40.30.90">
    <property type="entry name" value="Bacterial fluorinating enzyme like"/>
    <property type="match status" value="1"/>
</dbReference>
<comment type="similarity">
    <text evidence="2">Belongs to the SAM hydrolase / SAM-dependent halogenase family.</text>
</comment>